<sequence>MSLKFRQALKQTLLRKSCCHKPPRPKKRSYFSYKFAHRNGYSETSFTSVEPAPHAGVARGGNHSASDTDQRPHSSGSGTRQGSPAHSNGGGSVKNMEEQTRSSKRDNNSMLHIKCYDKNCNKADMFVGLCGRLEFSYGSSKPLCHLSDSTK</sequence>
<evidence type="ECO:0000313" key="3">
    <source>
        <dbReference type="Proteomes" id="UP001634394"/>
    </source>
</evidence>
<evidence type="ECO:0000256" key="1">
    <source>
        <dbReference type="SAM" id="MobiDB-lite"/>
    </source>
</evidence>
<protein>
    <submittedName>
        <fullName evidence="2">Uncharacterized protein</fullName>
    </submittedName>
</protein>
<organism evidence="2 3">
    <name type="scientific">Sinanodonta woodiana</name>
    <name type="common">Chinese pond mussel</name>
    <name type="synonym">Anodonta woodiana</name>
    <dbReference type="NCBI Taxonomy" id="1069815"/>
    <lineage>
        <taxon>Eukaryota</taxon>
        <taxon>Metazoa</taxon>
        <taxon>Spiralia</taxon>
        <taxon>Lophotrochozoa</taxon>
        <taxon>Mollusca</taxon>
        <taxon>Bivalvia</taxon>
        <taxon>Autobranchia</taxon>
        <taxon>Heteroconchia</taxon>
        <taxon>Palaeoheterodonta</taxon>
        <taxon>Unionida</taxon>
        <taxon>Unionoidea</taxon>
        <taxon>Unionidae</taxon>
        <taxon>Unioninae</taxon>
        <taxon>Sinanodonta</taxon>
    </lineage>
</organism>
<feature type="compositionally biased region" description="Polar residues" evidence="1">
    <location>
        <begin position="73"/>
        <end position="86"/>
    </location>
</feature>
<reference evidence="2 3" key="1">
    <citation type="submission" date="2024-11" db="EMBL/GenBank/DDBJ databases">
        <title>Chromosome-level genome assembly of the freshwater bivalve Anodonta woodiana.</title>
        <authorList>
            <person name="Chen X."/>
        </authorList>
    </citation>
    <scope>NUCLEOTIDE SEQUENCE [LARGE SCALE GENOMIC DNA]</scope>
    <source>
        <strain evidence="2">MN2024</strain>
        <tissue evidence="2">Gills</tissue>
    </source>
</reference>
<feature type="region of interest" description="Disordered" evidence="1">
    <location>
        <begin position="44"/>
        <end position="106"/>
    </location>
</feature>
<feature type="compositionally biased region" description="Basic and acidic residues" evidence="1">
    <location>
        <begin position="95"/>
        <end position="106"/>
    </location>
</feature>
<dbReference type="EMBL" id="JBJQND010000008">
    <property type="protein sequence ID" value="KAL3868157.1"/>
    <property type="molecule type" value="Genomic_DNA"/>
</dbReference>
<name>A0ABD3W2P9_SINWO</name>
<proteinExistence type="predicted"/>
<dbReference type="AlphaFoldDB" id="A0ABD3W2P9"/>
<dbReference type="Proteomes" id="UP001634394">
    <property type="component" value="Unassembled WGS sequence"/>
</dbReference>
<comment type="caution">
    <text evidence="2">The sequence shown here is derived from an EMBL/GenBank/DDBJ whole genome shotgun (WGS) entry which is preliminary data.</text>
</comment>
<accession>A0ABD3W2P9</accession>
<keyword evidence="3" id="KW-1185">Reference proteome</keyword>
<evidence type="ECO:0000313" key="2">
    <source>
        <dbReference type="EMBL" id="KAL3868157.1"/>
    </source>
</evidence>
<gene>
    <name evidence="2" type="ORF">ACJMK2_040991</name>
</gene>